<reference evidence="3 4" key="1">
    <citation type="submission" date="2017-04" db="EMBL/GenBank/DDBJ databases">
        <authorList>
            <person name="Afonso C.L."/>
            <person name="Miller P.J."/>
            <person name="Scott M.A."/>
            <person name="Spackman E."/>
            <person name="Goraichik I."/>
            <person name="Dimitrov K.M."/>
            <person name="Suarez D.L."/>
            <person name="Swayne D.E."/>
        </authorList>
    </citation>
    <scope>NUCLEOTIDE SEQUENCE [LARGE SCALE GENOMIC DNA]</scope>
    <source>
        <strain evidence="3 4">DSM 11622</strain>
    </source>
</reference>
<dbReference type="Proteomes" id="UP000192266">
    <property type="component" value="Unassembled WGS sequence"/>
</dbReference>
<accession>A0A1W1W4K9</accession>
<dbReference type="Pfam" id="PF02625">
    <property type="entry name" value="XdhC_CoxI"/>
    <property type="match status" value="2"/>
</dbReference>
<dbReference type="AlphaFoldDB" id="A0A1W1W4K9"/>
<protein>
    <submittedName>
        <fullName evidence="3">Xanthine dehydrogenase</fullName>
    </submittedName>
</protein>
<dbReference type="InterPro" id="IPR052698">
    <property type="entry name" value="MoCofactor_Util/Proc"/>
</dbReference>
<dbReference type="RefSeq" id="WP_084447898.1">
    <property type="nucleotide sequence ID" value="NZ_FWWW01000104.1"/>
</dbReference>
<dbReference type="OrthoDB" id="9773039at2"/>
<dbReference type="Pfam" id="PF13478">
    <property type="entry name" value="XdhC_C"/>
    <property type="match status" value="1"/>
</dbReference>
<proteinExistence type="predicted"/>
<evidence type="ECO:0000259" key="2">
    <source>
        <dbReference type="Pfam" id="PF13478"/>
    </source>
</evidence>
<feature type="domain" description="XdhC Rossmann" evidence="2">
    <location>
        <begin position="211"/>
        <end position="352"/>
    </location>
</feature>
<evidence type="ECO:0000313" key="4">
    <source>
        <dbReference type="Proteomes" id="UP000192266"/>
    </source>
</evidence>
<dbReference type="EMBL" id="FWWW01000104">
    <property type="protein sequence ID" value="SMC00545.1"/>
    <property type="molecule type" value="Genomic_DNA"/>
</dbReference>
<dbReference type="Gene3D" id="3.40.50.720">
    <property type="entry name" value="NAD(P)-binding Rossmann-like Domain"/>
    <property type="match status" value="1"/>
</dbReference>
<feature type="domain" description="XdhC- CoxI" evidence="1">
    <location>
        <begin position="15"/>
        <end position="81"/>
    </location>
</feature>
<dbReference type="STRING" id="645990.SAMN00120144_1299"/>
<keyword evidence="4" id="KW-1185">Reference proteome</keyword>
<name>A0A1W1W4K9_9BACT</name>
<dbReference type="PANTHER" id="PTHR30388">
    <property type="entry name" value="ALDEHYDE OXIDOREDUCTASE MOLYBDENUM COFACTOR ASSEMBLY PROTEIN"/>
    <property type="match status" value="1"/>
</dbReference>
<organism evidence="3 4">
    <name type="scientific">Hymenobacter roseosalivarius DSM 11622</name>
    <dbReference type="NCBI Taxonomy" id="645990"/>
    <lineage>
        <taxon>Bacteria</taxon>
        <taxon>Pseudomonadati</taxon>
        <taxon>Bacteroidota</taxon>
        <taxon>Cytophagia</taxon>
        <taxon>Cytophagales</taxon>
        <taxon>Hymenobacteraceae</taxon>
        <taxon>Hymenobacter</taxon>
    </lineage>
</organism>
<dbReference type="PANTHER" id="PTHR30388:SF6">
    <property type="entry name" value="XANTHINE DEHYDROGENASE SUBUNIT A-RELATED"/>
    <property type="match status" value="1"/>
</dbReference>
<dbReference type="InterPro" id="IPR027051">
    <property type="entry name" value="XdhC_Rossmann_dom"/>
</dbReference>
<evidence type="ECO:0000313" key="3">
    <source>
        <dbReference type="EMBL" id="SMC00545.1"/>
    </source>
</evidence>
<dbReference type="InterPro" id="IPR003777">
    <property type="entry name" value="XdhC_CoxI"/>
</dbReference>
<gene>
    <name evidence="3" type="ORF">SAMN00120144_1299</name>
</gene>
<evidence type="ECO:0000259" key="1">
    <source>
        <dbReference type="Pfam" id="PF02625"/>
    </source>
</evidence>
<feature type="domain" description="XdhC- CoxI" evidence="1">
    <location>
        <begin position="124"/>
        <end position="191"/>
    </location>
</feature>
<sequence>MSEIRYLLAAYDAHRAAGRACALATVVHVSGSAYRRPGARMLVTEDGQLTGAISGGCLEGDARRRARQAIVRQRPALVTYDSMDEEEDRENGVSLGCQGVIQILLEPLDFLDLTNPVELLRACARHEQPSVLVTAFSLTTSTEVQLGERLVVLPDGTRQGTLMAEASVAARIWEHARQALQHGRSATADYDTVAGTLRVFLEVIRPPVRVTVFGAGNDVQPLVRLAAGLGWRVRVLDGRPAQATAARFPEAEEVRVIRFDQLADLPPSQEFAVLMTHNYHYDLAVLRYLLPTATPYVGLLGPRKKADRLLAELQAEGWQTDEHLVPRLYSPVGLNIGAETAEEIALSIVAEMQAVLRGRSAGFLHHLDGPIHEQTPVLNSSLTQGANSTVAASCSLS</sequence>